<dbReference type="OrthoDB" id="4773508at2759"/>
<keyword evidence="3" id="KW-1185">Reference proteome</keyword>
<sequence length="523" mass="60078">MASSGAPSHPNPEVVEFDECRDLRDINVNIGRYPQLAWLKATANPRLDWGSGFNAAVVVLRYILTQLPPDARRVKDADAEKQNPILAYAFTHFPERVVDIARLPYLRAITENPAANPEGRSFHDIMEGELMRSTFWTRDLYHLFLRQLPMAHTGEDDFIIRERDDPLANEAARSLVVWDGSIPLGDHLSQLSGRRRLRDMPVDYIRLMRFPLIIRVLVTPAEGVEIEFKDIRSADVRGHIPATIGEGHHSTRIGGPIRYGLLAVVRLRADANDVDLVRLYDPLGYSVRCPFLWVHANDNWRFGVPGHSYMIYMAPDSTGQLLAAGVPASPLVPETLRLSAAYEANKEIFEQFVVRRNPDHLAEFAEDVPVDTSPSPKRRKRLRRSPSEDTARHRRRDDDSGSESDGSQSQQGSHRHRDDSRSDSDLGRSPDRRDSRRRRNDDSRSDSDRLPDRRGSPRRRNDSRDGRDRSQDRRDSRRRDDDSRRVSNRTLRQRDSRPSGKPRSQGSRRHKRKEHDCYRPLEK</sequence>
<gene>
    <name evidence="2" type="ORF">E0L32_001138</name>
</gene>
<feature type="compositionally biased region" description="Basic and acidic residues" evidence="1">
    <location>
        <begin position="416"/>
        <end position="485"/>
    </location>
</feature>
<dbReference type="EMBL" id="SKBQ01000004">
    <property type="protein sequence ID" value="TPX11320.1"/>
    <property type="molecule type" value="Genomic_DNA"/>
</dbReference>
<dbReference type="RefSeq" id="XP_030993031.1">
    <property type="nucleotide sequence ID" value="XM_031134148.1"/>
</dbReference>
<dbReference type="Proteomes" id="UP000319257">
    <property type="component" value="Unassembled WGS sequence"/>
</dbReference>
<dbReference type="STRING" id="1093900.A0A507B3Z1"/>
<evidence type="ECO:0000313" key="3">
    <source>
        <dbReference type="Proteomes" id="UP000319257"/>
    </source>
</evidence>
<organism evidence="2 3">
    <name type="scientific">Thyridium curvatum</name>
    <dbReference type="NCBI Taxonomy" id="1093900"/>
    <lineage>
        <taxon>Eukaryota</taxon>
        <taxon>Fungi</taxon>
        <taxon>Dikarya</taxon>
        <taxon>Ascomycota</taxon>
        <taxon>Pezizomycotina</taxon>
        <taxon>Sordariomycetes</taxon>
        <taxon>Sordariomycetidae</taxon>
        <taxon>Thyridiales</taxon>
        <taxon>Thyridiaceae</taxon>
        <taxon>Thyridium</taxon>
    </lineage>
</organism>
<proteinExistence type="predicted"/>
<evidence type="ECO:0000256" key="1">
    <source>
        <dbReference type="SAM" id="MobiDB-lite"/>
    </source>
</evidence>
<reference evidence="2 3" key="1">
    <citation type="submission" date="2019-06" db="EMBL/GenBank/DDBJ databases">
        <title>Draft genome sequence of the filamentous fungus Phialemoniopsis curvata isolated from diesel fuel.</title>
        <authorList>
            <person name="Varaljay V.A."/>
            <person name="Lyon W.J."/>
            <person name="Crouch A.L."/>
            <person name="Drake C.E."/>
            <person name="Hollomon J.M."/>
            <person name="Nadeau L.J."/>
            <person name="Nunn H.S."/>
            <person name="Stevenson B.S."/>
            <person name="Bojanowski C.L."/>
            <person name="Crookes-Goodson W.J."/>
        </authorList>
    </citation>
    <scope>NUCLEOTIDE SEQUENCE [LARGE SCALE GENOMIC DNA]</scope>
    <source>
        <strain evidence="2 3">D216</strain>
    </source>
</reference>
<feature type="compositionally biased region" description="Basic and acidic residues" evidence="1">
    <location>
        <begin position="514"/>
        <end position="523"/>
    </location>
</feature>
<accession>A0A507B3Z1</accession>
<name>A0A507B3Z1_9PEZI</name>
<feature type="compositionally biased region" description="Basic and acidic residues" evidence="1">
    <location>
        <begin position="385"/>
        <end position="399"/>
    </location>
</feature>
<comment type="caution">
    <text evidence="2">The sequence shown here is derived from an EMBL/GenBank/DDBJ whole genome shotgun (WGS) entry which is preliminary data.</text>
</comment>
<dbReference type="GeneID" id="41968585"/>
<feature type="compositionally biased region" description="Low complexity" evidence="1">
    <location>
        <begin position="403"/>
        <end position="412"/>
    </location>
</feature>
<evidence type="ECO:0000313" key="2">
    <source>
        <dbReference type="EMBL" id="TPX11320.1"/>
    </source>
</evidence>
<dbReference type="InParanoid" id="A0A507B3Z1"/>
<dbReference type="AlphaFoldDB" id="A0A507B3Z1"/>
<feature type="region of interest" description="Disordered" evidence="1">
    <location>
        <begin position="365"/>
        <end position="523"/>
    </location>
</feature>
<protein>
    <submittedName>
        <fullName evidence="2">Uncharacterized protein</fullName>
    </submittedName>
</protein>